<reference evidence="5 6" key="2">
    <citation type="journal article" date="2017" name="Genome Biol.">
        <title>New reference genome sequences of hot pepper reveal the massive evolution of plant disease-resistance genes by retroduplication.</title>
        <authorList>
            <person name="Kim S."/>
            <person name="Park J."/>
            <person name="Yeom S.I."/>
            <person name="Kim Y.M."/>
            <person name="Seo E."/>
            <person name="Kim K.T."/>
            <person name="Kim M.S."/>
            <person name="Lee J.M."/>
            <person name="Cheong K."/>
            <person name="Shin H.S."/>
            <person name="Kim S.B."/>
            <person name="Han K."/>
            <person name="Lee J."/>
            <person name="Park M."/>
            <person name="Lee H.A."/>
            <person name="Lee H.Y."/>
            <person name="Lee Y."/>
            <person name="Oh S."/>
            <person name="Lee J.H."/>
            <person name="Choi E."/>
            <person name="Choi E."/>
            <person name="Lee S.E."/>
            <person name="Jeon J."/>
            <person name="Kim H."/>
            <person name="Choi G."/>
            <person name="Song H."/>
            <person name="Lee J."/>
            <person name="Lee S.C."/>
            <person name="Kwon J.K."/>
            <person name="Lee H.Y."/>
            <person name="Koo N."/>
            <person name="Hong Y."/>
            <person name="Kim R.W."/>
            <person name="Kang W.H."/>
            <person name="Huh J.H."/>
            <person name="Kang B.C."/>
            <person name="Yang T.J."/>
            <person name="Lee Y.H."/>
            <person name="Bennetzen J.L."/>
            <person name="Choi D."/>
        </authorList>
    </citation>
    <scope>NUCLEOTIDE SEQUENCE [LARGE SCALE GENOMIC DNA]</scope>
    <source>
        <strain evidence="6">cv. CM334</strain>
    </source>
</reference>
<comment type="caution">
    <text evidence="5">The sequence shown here is derived from an EMBL/GenBank/DDBJ whole genome shotgun (WGS) entry which is preliminary data.</text>
</comment>
<dbReference type="PANTHER" id="PTHR31470:SF46">
    <property type="entry name" value="ULP1 PROTEASE FAMILY, C-TERMINAL CATALYTIC DOMAIN CONTAINING PROTEIN"/>
    <property type="match status" value="1"/>
</dbReference>
<proteinExistence type="inferred from homology"/>
<evidence type="ECO:0000259" key="4">
    <source>
        <dbReference type="PROSITE" id="PS50600"/>
    </source>
</evidence>
<gene>
    <name evidence="5" type="ORF">T459_14540</name>
</gene>
<evidence type="ECO:0000256" key="2">
    <source>
        <dbReference type="ARBA" id="ARBA00022670"/>
    </source>
</evidence>
<accession>A0A2G2ZHW7</accession>
<dbReference type="Gramene" id="PHT81525">
    <property type="protein sequence ID" value="PHT81525"/>
    <property type="gene ID" value="T459_14540"/>
</dbReference>
<sequence length="377" mass="42925">MLQQITYLVQQISDLFLWLLTNYSSVATGTKDNEHREEECLKRDDPNANSPSIEELVKTFSIDHCLVKMQCDSATDLTDESYIATNGLSIRNNRTALIYLFKFIPTDDPSIVVVIVEAISEDHNITVDNSSTASKEKEKVEPISLAEWKNYPFEGFNISDEAPKKLTQLINDYSETIADGLLKHHAGRYFQQQPEVSQNEECLINIIKGFSIPADLPWYLVDGVYIPINYGDEFHWVLAIVILKERRIRIYDSMSQRRRSGPSSKIQKLAKILPTNLDISDFLDQKVHTGWSTIEIYRNKMGNPFDVQYIEGIAKKIIGSLDCGVFVDAYAKYLSDGLQVPNGELDAGLLYKKYAALLWKYEEAKAQKPYTSDIKDP</sequence>
<evidence type="ECO:0000256" key="3">
    <source>
        <dbReference type="ARBA" id="ARBA00022801"/>
    </source>
</evidence>
<keyword evidence="6" id="KW-1185">Reference proteome</keyword>
<dbReference type="Pfam" id="PF02902">
    <property type="entry name" value="Peptidase_C48"/>
    <property type="match status" value="1"/>
</dbReference>
<protein>
    <recommendedName>
        <fullName evidence="4">Ubiquitin-like protease family profile domain-containing protein</fullName>
    </recommendedName>
</protein>
<feature type="domain" description="Ubiquitin-like protease family profile" evidence="4">
    <location>
        <begin position="125"/>
        <end position="334"/>
    </location>
</feature>
<name>A0A2G2ZHW7_CAPAN</name>
<evidence type="ECO:0000313" key="6">
    <source>
        <dbReference type="Proteomes" id="UP000222542"/>
    </source>
</evidence>
<dbReference type="Gene3D" id="3.40.395.10">
    <property type="entry name" value="Adenoviral Proteinase, Chain A"/>
    <property type="match status" value="1"/>
</dbReference>
<comment type="similarity">
    <text evidence="1">Belongs to the peptidase C48 family.</text>
</comment>
<dbReference type="InterPro" id="IPR038765">
    <property type="entry name" value="Papain-like_cys_pep_sf"/>
</dbReference>
<dbReference type="AlphaFoldDB" id="A0A2G2ZHW7"/>
<reference evidence="5 6" key="1">
    <citation type="journal article" date="2014" name="Nat. Genet.">
        <title>Genome sequence of the hot pepper provides insights into the evolution of pungency in Capsicum species.</title>
        <authorList>
            <person name="Kim S."/>
            <person name="Park M."/>
            <person name="Yeom S.I."/>
            <person name="Kim Y.M."/>
            <person name="Lee J.M."/>
            <person name="Lee H.A."/>
            <person name="Seo E."/>
            <person name="Choi J."/>
            <person name="Cheong K."/>
            <person name="Kim K.T."/>
            <person name="Jung K."/>
            <person name="Lee G.W."/>
            <person name="Oh S.K."/>
            <person name="Bae C."/>
            <person name="Kim S.B."/>
            <person name="Lee H.Y."/>
            <person name="Kim S.Y."/>
            <person name="Kim M.S."/>
            <person name="Kang B.C."/>
            <person name="Jo Y.D."/>
            <person name="Yang H.B."/>
            <person name="Jeong H.J."/>
            <person name="Kang W.H."/>
            <person name="Kwon J.K."/>
            <person name="Shin C."/>
            <person name="Lim J.Y."/>
            <person name="Park J.H."/>
            <person name="Huh J.H."/>
            <person name="Kim J.S."/>
            <person name="Kim B.D."/>
            <person name="Cohen O."/>
            <person name="Paran I."/>
            <person name="Suh M.C."/>
            <person name="Lee S.B."/>
            <person name="Kim Y.K."/>
            <person name="Shin Y."/>
            <person name="Noh S.J."/>
            <person name="Park J."/>
            <person name="Seo Y.S."/>
            <person name="Kwon S.Y."/>
            <person name="Kim H.A."/>
            <person name="Park J.M."/>
            <person name="Kim H.J."/>
            <person name="Choi S.B."/>
            <person name="Bosland P.W."/>
            <person name="Reeves G."/>
            <person name="Jo S.H."/>
            <person name="Lee B.W."/>
            <person name="Cho H.T."/>
            <person name="Choi H.S."/>
            <person name="Lee M.S."/>
            <person name="Yu Y."/>
            <person name="Do Choi Y."/>
            <person name="Park B.S."/>
            <person name="van Deynze A."/>
            <person name="Ashrafi H."/>
            <person name="Hill T."/>
            <person name="Kim W.T."/>
            <person name="Pai H.S."/>
            <person name="Ahn H.K."/>
            <person name="Yeam I."/>
            <person name="Giovannoni J.J."/>
            <person name="Rose J.K."/>
            <person name="Sorensen I."/>
            <person name="Lee S.J."/>
            <person name="Kim R.W."/>
            <person name="Choi I.Y."/>
            <person name="Choi B.S."/>
            <person name="Lim J.S."/>
            <person name="Lee Y.H."/>
            <person name="Choi D."/>
        </authorList>
    </citation>
    <scope>NUCLEOTIDE SEQUENCE [LARGE SCALE GENOMIC DNA]</scope>
    <source>
        <strain evidence="6">cv. CM334</strain>
    </source>
</reference>
<dbReference type="PANTHER" id="PTHR31470">
    <property type="entry name" value="CYSTEINE PROTEINASES SUPERFAMILY PROTEIN-RELATED-RELATED"/>
    <property type="match status" value="1"/>
</dbReference>
<evidence type="ECO:0000313" key="5">
    <source>
        <dbReference type="EMBL" id="PHT81525.1"/>
    </source>
</evidence>
<dbReference type="EMBL" id="AYRZ02000005">
    <property type="protein sequence ID" value="PHT81525.1"/>
    <property type="molecule type" value="Genomic_DNA"/>
</dbReference>
<dbReference type="InterPro" id="IPR003653">
    <property type="entry name" value="Peptidase_C48_C"/>
</dbReference>
<dbReference type="GO" id="GO:0006508">
    <property type="term" value="P:proteolysis"/>
    <property type="evidence" value="ECO:0007669"/>
    <property type="project" value="UniProtKB-KW"/>
</dbReference>
<evidence type="ECO:0000256" key="1">
    <source>
        <dbReference type="ARBA" id="ARBA00005234"/>
    </source>
</evidence>
<dbReference type="Proteomes" id="UP000222542">
    <property type="component" value="Unassembled WGS sequence"/>
</dbReference>
<dbReference type="GO" id="GO:0008234">
    <property type="term" value="F:cysteine-type peptidase activity"/>
    <property type="evidence" value="ECO:0007669"/>
    <property type="project" value="InterPro"/>
</dbReference>
<dbReference type="PROSITE" id="PS50600">
    <property type="entry name" value="ULP_PROTEASE"/>
    <property type="match status" value="1"/>
</dbReference>
<dbReference type="SUPFAM" id="SSF54001">
    <property type="entry name" value="Cysteine proteinases"/>
    <property type="match status" value="1"/>
</dbReference>
<organism evidence="5 6">
    <name type="scientific">Capsicum annuum</name>
    <name type="common">Capsicum pepper</name>
    <dbReference type="NCBI Taxonomy" id="4072"/>
    <lineage>
        <taxon>Eukaryota</taxon>
        <taxon>Viridiplantae</taxon>
        <taxon>Streptophyta</taxon>
        <taxon>Embryophyta</taxon>
        <taxon>Tracheophyta</taxon>
        <taxon>Spermatophyta</taxon>
        <taxon>Magnoliopsida</taxon>
        <taxon>eudicotyledons</taxon>
        <taxon>Gunneridae</taxon>
        <taxon>Pentapetalae</taxon>
        <taxon>asterids</taxon>
        <taxon>lamiids</taxon>
        <taxon>Solanales</taxon>
        <taxon>Solanaceae</taxon>
        <taxon>Solanoideae</taxon>
        <taxon>Capsiceae</taxon>
        <taxon>Capsicum</taxon>
    </lineage>
</organism>
<keyword evidence="3" id="KW-0378">Hydrolase</keyword>
<keyword evidence="2" id="KW-0645">Protease</keyword>